<feature type="transmembrane region" description="Helical" evidence="6">
    <location>
        <begin position="113"/>
        <end position="133"/>
    </location>
</feature>
<comment type="subcellular location">
    <subcellularLocation>
        <location evidence="1">Membrane</location>
        <topology evidence="1">Multi-pass membrane protein</topology>
    </subcellularLocation>
</comment>
<dbReference type="PANTHER" id="PTHR38459:SF1">
    <property type="entry name" value="PROPHAGE BACTOPRENOL-LINKED GLUCOSE TRANSLOCASE HOMOLOG"/>
    <property type="match status" value="1"/>
</dbReference>
<evidence type="ECO:0000313" key="8">
    <source>
        <dbReference type="EMBL" id="RHA71080.1"/>
    </source>
</evidence>
<evidence type="ECO:0000259" key="7">
    <source>
        <dbReference type="Pfam" id="PF04138"/>
    </source>
</evidence>
<comment type="similarity">
    <text evidence="2">Belongs to the GtrA family.</text>
</comment>
<keyword evidence="5 6" id="KW-0472">Membrane</keyword>
<feature type="transmembrane region" description="Helical" evidence="6">
    <location>
        <begin position="75"/>
        <end position="93"/>
    </location>
</feature>
<accession>A0A413SS20</accession>
<feature type="transmembrane region" description="Helical" evidence="6">
    <location>
        <begin position="12"/>
        <end position="34"/>
    </location>
</feature>
<evidence type="ECO:0000256" key="3">
    <source>
        <dbReference type="ARBA" id="ARBA00022692"/>
    </source>
</evidence>
<gene>
    <name evidence="8" type="ORF">DW924_06165</name>
</gene>
<evidence type="ECO:0000256" key="4">
    <source>
        <dbReference type="ARBA" id="ARBA00022989"/>
    </source>
</evidence>
<keyword evidence="3 6" id="KW-0812">Transmembrane</keyword>
<dbReference type="EMBL" id="QSFS01000005">
    <property type="protein sequence ID" value="RHA71080.1"/>
    <property type="molecule type" value="Genomic_DNA"/>
</dbReference>
<dbReference type="RefSeq" id="WP_118364426.1">
    <property type="nucleotide sequence ID" value="NZ_QSFS01000005.1"/>
</dbReference>
<comment type="caution">
    <text evidence="8">The sequence shown here is derived from an EMBL/GenBank/DDBJ whole genome shotgun (WGS) entry which is preliminary data.</text>
</comment>
<evidence type="ECO:0000256" key="2">
    <source>
        <dbReference type="ARBA" id="ARBA00009399"/>
    </source>
</evidence>
<dbReference type="InterPro" id="IPR007267">
    <property type="entry name" value="GtrA_DPMS_TM"/>
</dbReference>
<feature type="domain" description="GtrA/DPMS transmembrane" evidence="7">
    <location>
        <begin position="14"/>
        <end position="134"/>
    </location>
</feature>
<dbReference type="Pfam" id="PF04138">
    <property type="entry name" value="GtrA_DPMS_TM"/>
    <property type="match status" value="1"/>
</dbReference>
<evidence type="ECO:0000256" key="5">
    <source>
        <dbReference type="ARBA" id="ARBA00023136"/>
    </source>
</evidence>
<dbReference type="InterPro" id="IPR051401">
    <property type="entry name" value="GtrA_CellWall_Glycosyl"/>
</dbReference>
<organism evidence="8 9">
    <name type="scientific">Dorea formicigenerans</name>
    <dbReference type="NCBI Taxonomy" id="39486"/>
    <lineage>
        <taxon>Bacteria</taxon>
        <taxon>Bacillati</taxon>
        <taxon>Bacillota</taxon>
        <taxon>Clostridia</taxon>
        <taxon>Lachnospirales</taxon>
        <taxon>Lachnospiraceae</taxon>
        <taxon>Dorea</taxon>
    </lineage>
</organism>
<keyword evidence="4 6" id="KW-1133">Transmembrane helix</keyword>
<dbReference type="AlphaFoldDB" id="A0A413SS20"/>
<reference evidence="8 9" key="1">
    <citation type="submission" date="2018-08" db="EMBL/GenBank/DDBJ databases">
        <title>A genome reference for cultivated species of the human gut microbiota.</title>
        <authorList>
            <person name="Zou Y."/>
            <person name="Xue W."/>
            <person name="Luo G."/>
        </authorList>
    </citation>
    <scope>NUCLEOTIDE SEQUENCE [LARGE SCALE GENOMIC DNA]</scope>
    <source>
        <strain evidence="8 9">AM42-8</strain>
    </source>
</reference>
<dbReference type="Proteomes" id="UP000285642">
    <property type="component" value="Unassembled WGS sequence"/>
</dbReference>
<protein>
    <submittedName>
        <fullName evidence="8">GtrA family protein</fullName>
    </submittedName>
</protein>
<evidence type="ECO:0000313" key="9">
    <source>
        <dbReference type="Proteomes" id="UP000285642"/>
    </source>
</evidence>
<name>A0A413SS20_9FIRM</name>
<dbReference type="PANTHER" id="PTHR38459">
    <property type="entry name" value="PROPHAGE BACTOPRENOL-LINKED GLUCOSE TRANSLOCASE HOMOLOG"/>
    <property type="match status" value="1"/>
</dbReference>
<dbReference type="GO" id="GO:0005886">
    <property type="term" value="C:plasma membrane"/>
    <property type="evidence" value="ECO:0007669"/>
    <property type="project" value="TreeGrafter"/>
</dbReference>
<proteinExistence type="inferred from homology"/>
<sequence length="137" mass="15614">MKKKQLLLDATFWKFVSVGIVNTIVGTTVMFVAYNLAHLNYWCSSALNYIIGSVVSYFLNKYFTFQNKDKSWSQVLRFVINITVCYIIAYGLAKPLVFNILSTQVQSIQDNASMLVGMILFVGLNYLGQRIIVFKKS</sequence>
<evidence type="ECO:0000256" key="6">
    <source>
        <dbReference type="SAM" id="Phobius"/>
    </source>
</evidence>
<evidence type="ECO:0000256" key="1">
    <source>
        <dbReference type="ARBA" id="ARBA00004141"/>
    </source>
</evidence>
<dbReference type="GO" id="GO:0000271">
    <property type="term" value="P:polysaccharide biosynthetic process"/>
    <property type="evidence" value="ECO:0007669"/>
    <property type="project" value="InterPro"/>
</dbReference>
<feature type="transmembrane region" description="Helical" evidence="6">
    <location>
        <begin position="46"/>
        <end position="63"/>
    </location>
</feature>